<accession>A0A7X3S740</accession>
<dbReference type="Pfam" id="PF21546">
    <property type="entry name" value="FGGY_C_2"/>
    <property type="match status" value="1"/>
</dbReference>
<comment type="caution">
    <text evidence="6">The sequence shown here is derived from an EMBL/GenBank/DDBJ whole genome shotgun (WGS) entry which is preliminary data.</text>
</comment>
<dbReference type="Gene3D" id="3.30.420.40">
    <property type="match status" value="2"/>
</dbReference>
<dbReference type="AlphaFoldDB" id="A0A7X3S740"/>
<evidence type="ECO:0000259" key="5">
    <source>
        <dbReference type="Pfam" id="PF21546"/>
    </source>
</evidence>
<dbReference type="Proteomes" id="UP000433101">
    <property type="component" value="Unassembled WGS sequence"/>
</dbReference>
<dbReference type="EMBL" id="WUMV01000002">
    <property type="protein sequence ID" value="MXN64380.1"/>
    <property type="molecule type" value="Genomic_DNA"/>
</dbReference>
<dbReference type="InterPro" id="IPR050406">
    <property type="entry name" value="FGGY_Carb_Kinase"/>
</dbReference>
<dbReference type="GO" id="GO:0016301">
    <property type="term" value="F:kinase activity"/>
    <property type="evidence" value="ECO:0007669"/>
    <property type="project" value="UniProtKB-KW"/>
</dbReference>
<dbReference type="PANTHER" id="PTHR43095">
    <property type="entry name" value="SUGAR KINASE"/>
    <property type="match status" value="1"/>
</dbReference>
<evidence type="ECO:0000259" key="4">
    <source>
        <dbReference type="Pfam" id="PF00370"/>
    </source>
</evidence>
<evidence type="ECO:0000256" key="3">
    <source>
        <dbReference type="ARBA" id="ARBA00022777"/>
    </source>
</evidence>
<organism evidence="6 7">
    <name type="scientific">Stappia sediminis</name>
    <dbReference type="NCBI Taxonomy" id="2692190"/>
    <lineage>
        <taxon>Bacteria</taxon>
        <taxon>Pseudomonadati</taxon>
        <taxon>Pseudomonadota</taxon>
        <taxon>Alphaproteobacteria</taxon>
        <taxon>Hyphomicrobiales</taxon>
        <taxon>Stappiaceae</taxon>
        <taxon>Stappia</taxon>
    </lineage>
</organism>
<feature type="domain" description="Carbohydrate kinase FGGY C-terminal" evidence="5">
    <location>
        <begin position="252"/>
        <end position="427"/>
    </location>
</feature>
<gene>
    <name evidence="6" type="ORF">GR183_05645</name>
</gene>
<comment type="similarity">
    <text evidence="1">Belongs to the FGGY kinase family.</text>
</comment>
<dbReference type="InterPro" id="IPR043129">
    <property type="entry name" value="ATPase_NBD"/>
</dbReference>
<keyword evidence="7" id="KW-1185">Reference proteome</keyword>
<dbReference type="InterPro" id="IPR049382">
    <property type="entry name" value="FGGY_C_2"/>
</dbReference>
<evidence type="ECO:0000313" key="6">
    <source>
        <dbReference type="EMBL" id="MXN64380.1"/>
    </source>
</evidence>
<keyword evidence="3 6" id="KW-0418">Kinase</keyword>
<dbReference type="InterPro" id="IPR018484">
    <property type="entry name" value="FGGY_N"/>
</dbReference>
<evidence type="ECO:0000256" key="2">
    <source>
        <dbReference type="ARBA" id="ARBA00022679"/>
    </source>
</evidence>
<proteinExistence type="inferred from homology"/>
<sequence length="460" mass="49352">MKELSEIRHAAVVDIGKTNVKLAAVDLQNLEETSVITRANTVLNGPPYPHYDTEGIWQFILEGLRELNSGGRIDAITVTTHGASGVMLDEAGELATPVLDYEYEGPDDLAAEYDAIRPDFAETGSPRLPLGLNLAAQFHWLLATVPALRERTATVMTYPQYWAYRLCGVPANEMTPLGAHTDLWNHREQRFSSIVAKLGLEEKMAPLRRASDRLGRVLPGVAGKTGLSADTSVFCGIHDSNASLLLHLKSREAPFSVVSTGTWVIAMAIGGRTVHLDPARDCLMNINAFGDPVPSARFMGGREYELMGGDANVQPTPADIEEVLNNDIMLLPSVDTGSGPFIGRTASWAPEEPAQGSGKRSAALAFYLALMTAHCLDLIGHRGEIVVEGAFSRNDAYLAMLAAATDAPVHASVSATGTSVGAALLILPASQSIVTGSQQPVTPLSGGRNYMRRWKERISA</sequence>
<evidence type="ECO:0000256" key="1">
    <source>
        <dbReference type="ARBA" id="ARBA00009156"/>
    </source>
</evidence>
<dbReference type="Pfam" id="PF00370">
    <property type="entry name" value="FGGY_N"/>
    <property type="match status" value="1"/>
</dbReference>
<dbReference type="SUPFAM" id="SSF53067">
    <property type="entry name" value="Actin-like ATPase domain"/>
    <property type="match status" value="2"/>
</dbReference>
<feature type="domain" description="Carbohydrate kinase FGGY N-terminal" evidence="4">
    <location>
        <begin position="12"/>
        <end position="245"/>
    </location>
</feature>
<protein>
    <submittedName>
        <fullName evidence="6">Carbohydrate kinase</fullName>
    </submittedName>
</protein>
<dbReference type="RefSeq" id="WP_160774608.1">
    <property type="nucleotide sequence ID" value="NZ_WUMV01000002.1"/>
</dbReference>
<evidence type="ECO:0000313" key="7">
    <source>
        <dbReference type="Proteomes" id="UP000433101"/>
    </source>
</evidence>
<dbReference type="CDD" id="cd07772">
    <property type="entry name" value="ASKHA_NBD_FGGY_NaCK-like"/>
    <property type="match status" value="1"/>
</dbReference>
<name>A0A7X3S740_9HYPH</name>
<reference evidence="6 7" key="1">
    <citation type="submission" date="2019-12" db="EMBL/GenBank/DDBJ databases">
        <authorList>
            <person name="Li M."/>
        </authorList>
    </citation>
    <scope>NUCLEOTIDE SEQUENCE [LARGE SCALE GENOMIC DNA]</scope>
    <source>
        <strain evidence="6 7">GBMRC 2046</strain>
    </source>
</reference>
<keyword evidence="2" id="KW-0808">Transferase</keyword>
<dbReference type="GO" id="GO:0005975">
    <property type="term" value="P:carbohydrate metabolic process"/>
    <property type="evidence" value="ECO:0007669"/>
    <property type="project" value="InterPro"/>
</dbReference>